<sequence length="69" mass="7321">MKTVAESGEPDRGLKIAAISRQDEFGHGAHGAAVMVVFDLDVFASDQGRRRKAAGEAGNFHDVAPQKKA</sequence>
<dbReference type="EMBL" id="VSSQ01129287">
    <property type="protein sequence ID" value="MPN57592.1"/>
    <property type="molecule type" value="Genomic_DNA"/>
</dbReference>
<evidence type="ECO:0000313" key="1">
    <source>
        <dbReference type="EMBL" id="MPN57592.1"/>
    </source>
</evidence>
<organism evidence="1">
    <name type="scientific">bioreactor metagenome</name>
    <dbReference type="NCBI Taxonomy" id="1076179"/>
    <lineage>
        <taxon>unclassified sequences</taxon>
        <taxon>metagenomes</taxon>
        <taxon>ecological metagenomes</taxon>
    </lineage>
</organism>
<gene>
    <name evidence="1" type="ORF">SDC9_205286</name>
</gene>
<accession>A0A645J3A6</accession>
<comment type="caution">
    <text evidence="1">The sequence shown here is derived from an EMBL/GenBank/DDBJ whole genome shotgun (WGS) entry which is preliminary data.</text>
</comment>
<protein>
    <submittedName>
        <fullName evidence="1">Uncharacterized protein</fullName>
    </submittedName>
</protein>
<dbReference type="AlphaFoldDB" id="A0A645J3A6"/>
<proteinExistence type="predicted"/>
<name>A0A645J3A6_9ZZZZ</name>
<reference evidence="1" key="1">
    <citation type="submission" date="2019-08" db="EMBL/GenBank/DDBJ databases">
        <authorList>
            <person name="Kucharzyk K."/>
            <person name="Murdoch R.W."/>
            <person name="Higgins S."/>
            <person name="Loffler F."/>
        </authorList>
    </citation>
    <scope>NUCLEOTIDE SEQUENCE</scope>
</reference>